<evidence type="ECO:0000313" key="4">
    <source>
        <dbReference type="Proteomes" id="UP000823388"/>
    </source>
</evidence>
<name>A0A8T0X9P3_PANVG</name>
<evidence type="ECO:0008006" key="5">
    <source>
        <dbReference type="Google" id="ProtNLM"/>
    </source>
</evidence>
<dbReference type="PANTHER" id="PTHR23422">
    <property type="entry name" value="DIPEPTIDYL PEPTIDASE III-RELATED"/>
    <property type="match status" value="1"/>
</dbReference>
<keyword evidence="2" id="KW-0378">Hydrolase</keyword>
<organism evidence="3 4">
    <name type="scientific">Panicum virgatum</name>
    <name type="common">Blackwell switchgrass</name>
    <dbReference type="NCBI Taxonomy" id="38727"/>
    <lineage>
        <taxon>Eukaryota</taxon>
        <taxon>Viridiplantae</taxon>
        <taxon>Streptophyta</taxon>
        <taxon>Embryophyta</taxon>
        <taxon>Tracheophyta</taxon>
        <taxon>Spermatophyta</taxon>
        <taxon>Magnoliopsida</taxon>
        <taxon>Liliopsida</taxon>
        <taxon>Poales</taxon>
        <taxon>Poaceae</taxon>
        <taxon>PACMAD clade</taxon>
        <taxon>Panicoideae</taxon>
        <taxon>Panicodae</taxon>
        <taxon>Paniceae</taxon>
        <taxon>Panicinae</taxon>
        <taxon>Panicum</taxon>
        <taxon>Panicum sect. Hiantes</taxon>
    </lineage>
</organism>
<dbReference type="Gene3D" id="3.30.540.30">
    <property type="match status" value="1"/>
</dbReference>
<protein>
    <recommendedName>
        <fullName evidence="5">Nudix hydrolase 3</fullName>
    </recommendedName>
</protein>
<evidence type="ECO:0000313" key="3">
    <source>
        <dbReference type="EMBL" id="KAG2654606.1"/>
    </source>
</evidence>
<dbReference type="AlphaFoldDB" id="A0A8T0X9P3"/>
<proteinExistence type="predicted"/>
<dbReference type="Proteomes" id="UP000823388">
    <property type="component" value="Chromosome 1N"/>
</dbReference>
<accession>A0A8T0X9P3</accession>
<comment type="caution">
    <text evidence="3">The sequence shown here is derived from an EMBL/GenBank/DDBJ whole genome shotgun (WGS) entry which is preliminary data.</text>
</comment>
<keyword evidence="4" id="KW-1185">Reference proteome</keyword>
<evidence type="ECO:0000256" key="2">
    <source>
        <dbReference type="ARBA" id="ARBA00022801"/>
    </source>
</evidence>
<dbReference type="Pfam" id="PF03571">
    <property type="entry name" value="Peptidase_M49"/>
    <property type="match status" value="1"/>
</dbReference>
<dbReference type="InterPro" id="IPR039461">
    <property type="entry name" value="Peptidase_M49"/>
</dbReference>
<dbReference type="GO" id="GO:0046872">
    <property type="term" value="F:metal ion binding"/>
    <property type="evidence" value="ECO:0007669"/>
    <property type="project" value="UniProtKB-KW"/>
</dbReference>
<evidence type="ECO:0000256" key="1">
    <source>
        <dbReference type="ARBA" id="ARBA00022723"/>
    </source>
</evidence>
<sequence>MESEVSAVRYMCCDEYRSCLAKESGEYVPYDVNGQYGHLFNIIEERYKDNTVSRSLTLQKQINRYAPIHLEPDDSNLDVTIGPYETYEDGLFSYKATFEAFVGIRDDTATSQVKLFGDQLQDLERNLPMDNIFKSDSVSAAPIRVINLLYNSGDVKGPQTIAFNLPNDERIVNERGTSMVMLKNISEANFKHILKPIADACIRVEQKEYVNFEPYYTHIVCHECCHGIGPHSITLPSGKKSTVRLELQEFHSALEEAKADIVGLWALNFLIKKGLLPKSLSQSMYVSFLAGCFRSIRFGLEEAHGKGQALQFTGCMTKGLLSYTQMENSQLTLRRLRML</sequence>
<dbReference type="PANTHER" id="PTHR23422:SF9">
    <property type="entry name" value="ZN-DEPENDENT HYDROLASE"/>
    <property type="match status" value="1"/>
</dbReference>
<keyword evidence="1" id="KW-0479">Metal-binding</keyword>
<reference evidence="3" key="1">
    <citation type="submission" date="2020-05" db="EMBL/GenBank/DDBJ databases">
        <title>WGS assembly of Panicum virgatum.</title>
        <authorList>
            <person name="Lovell J.T."/>
            <person name="Jenkins J."/>
            <person name="Shu S."/>
            <person name="Juenger T.E."/>
            <person name="Schmutz J."/>
        </authorList>
    </citation>
    <scope>NUCLEOTIDE SEQUENCE</scope>
    <source>
        <strain evidence="3">AP13</strain>
    </source>
</reference>
<dbReference type="GO" id="GO:0008239">
    <property type="term" value="F:dipeptidyl-peptidase activity"/>
    <property type="evidence" value="ECO:0007669"/>
    <property type="project" value="TreeGrafter"/>
</dbReference>
<dbReference type="GO" id="GO:0005737">
    <property type="term" value="C:cytoplasm"/>
    <property type="evidence" value="ECO:0007669"/>
    <property type="project" value="TreeGrafter"/>
</dbReference>
<gene>
    <name evidence="3" type="ORF">PVAP13_1NG511119</name>
</gene>
<dbReference type="EMBL" id="CM029038">
    <property type="protein sequence ID" value="KAG2654606.1"/>
    <property type="molecule type" value="Genomic_DNA"/>
</dbReference>